<proteinExistence type="predicted"/>
<name>A0A3L8P4G7_9ACTN</name>
<dbReference type="SUPFAM" id="SSF51905">
    <property type="entry name" value="FAD/NAD(P)-binding domain"/>
    <property type="match status" value="1"/>
</dbReference>
<dbReference type="InterPro" id="IPR002938">
    <property type="entry name" value="FAD-bd"/>
</dbReference>
<dbReference type="Proteomes" id="UP000281708">
    <property type="component" value="Unassembled WGS sequence"/>
</dbReference>
<evidence type="ECO:0000313" key="6">
    <source>
        <dbReference type="EMBL" id="RLV49984.1"/>
    </source>
</evidence>
<evidence type="ECO:0000256" key="3">
    <source>
        <dbReference type="ARBA" id="ARBA00023002"/>
    </source>
</evidence>
<gene>
    <name evidence="6" type="ORF">D9V37_08930</name>
</gene>
<dbReference type="GO" id="GO:0071949">
    <property type="term" value="F:FAD binding"/>
    <property type="evidence" value="ECO:0007669"/>
    <property type="project" value="InterPro"/>
</dbReference>
<reference evidence="6 7" key="1">
    <citation type="submission" date="2018-10" db="EMBL/GenBank/DDBJ databases">
        <title>Marmoricola sp. 4Q3S-7 whole genome shotgun sequence.</title>
        <authorList>
            <person name="Li F."/>
        </authorList>
    </citation>
    <scope>NUCLEOTIDE SEQUENCE [LARGE SCALE GENOMIC DNA]</scope>
    <source>
        <strain evidence="6 7">4Q3S-7</strain>
    </source>
</reference>
<dbReference type="OrthoDB" id="3316391at2"/>
<dbReference type="RefSeq" id="WP_121805748.1">
    <property type="nucleotide sequence ID" value="NZ_RDBE01000006.1"/>
</dbReference>
<evidence type="ECO:0000256" key="1">
    <source>
        <dbReference type="ARBA" id="ARBA00022630"/>
    </source>
</evidence>
<dbReference type="PRINTS" id="PR00420">
    <property type="entry name" value="RNGMNOXGNASE"/>
</dbReference>
<accession>A0A3L8P4G7</accession>
<evidence type="ECO:0000313" key="7">
    <source>
        <dbReference type="Proteomes" id="UP000281708"/>
    </source>
</evidence>
<evidence type="ECO:0000256" key="2">
    <source>
        <dbReference type="ARBA" id="ARBA00022827"/>
    </source>
</evidence>
<sequence length="408" mass="43966">MASSSPLNVIIAGGGLSGLALAQGLRKDGHSATVYERDPDFTRKVGYMLHMNADGGEALRRVLPEDLFELYLETSRRSYERKLSTVWSKDLHEITSQPHVGPPNPGPREHTGVHRRTLRAILRARLGDAFQPGRPIVSYEELPDRVVAHFADGTSAEGDLLVGADGINSAVRAQRLPDVTHVPGGVQGIGVFGRTPITPRLLELLPDELLQGVNFATDGQGRVLIGAYQARQRPDEAARTIAPDVELEPVDDYVMTSASVSPGTVIPPNDQWTESTPLELRESMLRSVEGWHPGVIELVGTMEPSTIFQIPFGFLMPAEPWAPSRVTLVGDAAHAMLPTLGIGANLALLDAKRLLEEISGAAGAGTDVVEAVGRAEAGMREYVYPFMEITMQHDKAFGGGGLERPESA</sequence>
<evidence type="ECO:0000256" key="4">
    <source>
        <dbReference type="ARBA" id="ARBA00023033"/>
    </source>
</evidence>
<dbReference type="AlphaFoldDB" id="A0A3L8P4G7"/>
<keyword evidence="7" id="KW-1185">Reference proteome</keyword>
<keyword evidence="2" id="KW-0274">FAD</keyword>
<dbReference type="Gene3D" id="3.50.50.60">
    <property type="entry name" value="FAD/NAD(P)-binding domain"/>
    <property type="match status" value="1"/>
</dbReference>
<dbReference type="Pfam" id="PF13450">
    <property type="entry name" value="NAD_binding_8"/>
    <property type="match status" value="1"/>
</dbReference>
<keyword evidence="3" id="KW-0560">Oxidoreductase</keyword>
<dbReference type="PANTHER" id="PTHR47178">
    <property type="entry name" value="MONOOXYGENASE, FAD-BINDING"/>
    <property type="match status" value="1"/>
</dbReference>
<dbReference type="GO" id="GO:0004497">
    <property type="term" value="F:monooxygenase activity"/>
    <property type="evidence" value="ECO:0007669"/>
    <property type="project" value="UniProtKB-KW"/>
</dbReference>
<keyword evidence="1" id="KW-0285">Flavoprotein</keyword>
<dbReference type="PANTHER" id="PTHR47178:SF5">
    <property type="entry name" value="FAD-BINDING DOMAIN-CONTAINING PROTEIN"/>
    <property type="match status" value="1"/>
</dbReference>
<dbReference type="EMBL" id="RDBE01000006">
    <property type="protein sequence ID" value="RLV49984.1"/>
    <property type="molecule type" value="Genomic_DNA"/>
</dbReference>
<evidence type="ECO:0000259" key="5">
    <source>
        <dbReference type="Pfam" id="PF01494"/>
    </source>
</evidence>
<protein>
    <submittedName>
        <fullName evidence="6">FAD-dependent monooxygenase</fullName>
    </submittedName>
</protein>
<organism evidence="6 7">
    <name type="scientific">Nocardioides mangrovicus</name>
    <dbReference type="NCBI Taxonomy" id="2478913"/>
    <lineage>
        <taxon>Bacteria</taxon>
        <taxon>Bacillati</taxon>
        <taxon>Actinomycetota</taxon>
        <taxon>Actinomycetes</taxon>
        <taxon>Propionibacteriales</taxon>
        <taxon>Nocardioidaceae</taxon>
        <taxon>Nocardioides</taxon>
    </lineage>
</organism>
<keyword evidence="4 6" id="KW-0503">Monooxygenase</keyword>
<dbReference type="InterPro" id="IPR036188">
    <property type="entry name" value="FAD/NAD-bd_sf"/>
</dbReference>
<feature type="domain" description="FAD-binding" evidence="5">
    <location>
        <begin position="318"/>
        <end position="357"/>
    </location>
</feature>
<comment type="caution">
    <text evidence="6">The sequence shown here is derived from an EMBL/GenBank/DDBJ whole genome shotgun (WGS) entry which is preliminary data.</text>
</comment>
<dbReference type="Pfam" id="PF01494">
    <property type="entry name" value="FAD_binding_3"/>
    <property type="match status" value="1"/>
</dbReference>